<dbReference type="EMBL" id="QORN01000029">
    <property type="protein sequence ID" value="MBD5806998.1"/>
    <property type="molecule type" value="Genomic_DNA"/>
</dbReference>
<gene>
    <name evidence="3" type="ORF">DTK66_07815</name>
</gene>
<keyword evidence="1" id="KW-0238">DNA-binding</keyword>
<dbReference type="PANTHER" id="PTHR46797:SF1">
    <property type="entry name" value="METHYLPHOSPHONATE SYNTHASE"/>
    <property type="match status" value="1"/>
</dbReference>
<dbReference type="SUPFAM" id="SSF47413">
    <property type="entry name" value="lambda repressor-like DNA-binding domains"/>
    <property type="match status" value="1"/>
</dbReference>
<dbReference type="Gene3D" id="1.10.260.40">
    <property type="entry name" value="lambda repressor-like DNA-binding domains"/>
    <property type="match status" value="1"/>
</dbReference>
<dbReference type="SMART" id="SM00530">
    <property type="entry name" value="HTH_XRE"/>
    <property type="match status" value="1"/>
</dbReference>
<evidence type="ECO:0000313" key="3">
    <source>
        <dbReference type="EMBL" id="MBD5806998.1"/>
    </source>
</evidence>
<protein>
    <submittedName>
        <fullName evidence="3">XRE family transcriptional regulator</fullName>
    </submittedName>
</protein>
<dbReference type="InterPro" id="IPR001387">
    <property type="entry name" value="Cro/C1-type_HTH"/>
</dbReference>
<dbReference type="InterPro" id="IPR010982">
    <property type="entry name" value="Lambda_DNA-bd_dom_sf"/>
</dbReference>
<feature type="domain" description="HTH cro/C1-type" evidence="2">
    <location>
        <begin position="9"/>
        <end position="64"/>
    </location>
</feature>
<comment type="caution">
    <text evidence="3">The sequence shown here is derived from an EMBL/GenBank/DDBJ whole genome shotgun (WGS) entry which is preliminary data.</text>
</comment>
<name>A0ABR8P8K0_9LACO</name>
<dbReference type="InterPro" id="IPR050807">
    <property type="entry name" value="TransReg_Diox_bact_type"/>
</dbReference>
<keyword evidence="4" id="KW-1185">Reference proteome</keyword>
<dbReference type="PROSITE" id="PS50943">
    <property type="entry name" value="HTH_CROC1"/>
    <property type="match status" value="1"/>
</dbReference>
<dbReference type="Pfam" id="PF01381">
    <property type="entry name" value="HTH_3"/>
    <property type="match status" value="1"/>
</dbReference>
<evidence type="ECO:0000259" key="2">
    <source>
        <dbReference type="PROSITE" id="PS50943"/>
    </source>
</evidence>
<dbReference type="PANTHER" id="PTHR46797">
    <property type="entry name" value="HTH-TYPE TRANSCRIPTIONAL REGULATOR"/>
    <property type="match status" value="1"/>
</dbReference>
<dbReference type="CDD" id="cd00093">
    <property type="entry name" value="HTH_XRE"/>
    <property type="match status" value="1"/>
</dbReference>
<proteinExistence type="predicted"/>
<sequence length="110" mass="12397">MQQLLGKNIAKRRHKLNMTQQELAELSNLSINFISRLERGRSNTVSSTTLLSLASALGTSMDSLMANPTAQENETHYGPHLTKLISKLESYDYPKTEHLSKIILELLEDK</sequence>
<evidence type="ECO:0000256" key="1">
    <source>
        <dbReference type="ARBA" id="ARBA00023125"/>
    </source>
</evidence>
<dbReference type="Proteomes" id="UP000704341">
    <property type="component" value="Unassembled WGS sequence"/>
</dbReference>
<evidence type="ECO:0000313" key="4">
    <source>
        <dbReference type="Proteomes" id="UP000704341"/>
    </source>
</evidence>
<accession>A0ABR8P8K0</accession>
<reference evidence="3 4" key="1">
    <citation type="submission" date="2018-07" db="EMBL/GenBank/DDBJ databases">
        <title>Phylogenomic Insights into understanding Host Adaptation of Lactobacillus reuteri by a novel species, Lactobacillus spp. M31.</title>
        <authorList>
            <person name="Sharma S."/>
            <person name="Patil P."/>
            <person name="Korpole S."/>
            <person name="Patil P.B."/>
        </authorList>
    </citation>
    <scope>NUCLEOTIDE SEQUENCE [LARGE SCALE GENOMIC DNA]</scope>
    <source>
        <strain evidence="3 4">M31</strain>
    </source>
</reference>
<organism evidence="3 4">
    <name type="scientific">Limosilactobacillus walteri</name>
    <dbReference type="NCBI Taxonomy" id="2268022"/>
    <lineage>
        <taxon>Bacteria</taxon>
        <taxon>Bacillati</taxon>
        <taxon>Bacillota</taxon>
        <taxon>Bacilli</taxon>
        <taxon>Lactobacillales</taxon>
        <taxon>Lactobacillaceae</taxon>
        <taxon>Limosilactobacillus</taxon>
    </lineage>
</organism>